<evidence type="ECO:0000313" key="2">
    <source>
        <dbReference type="Proteomes" id="UP000516360"/>
    </source>
</evidence>
<name>A0A7G1H2Z8_9BACT</name>
<gene>
    <name evidence="1" type="ORF">JZK55_19900</name>
</gene>
<evidence type="ECO:0000313" key="1">
    <source>
        <dbReference type="EMBL" id="BCB97068.1"/>
    </source>
</evidence>
<sequence length="163" mass="18664">MTQEEILNSGIIKDHVGNTGILTWHKTAFLCSRNIHGDAILRCHDWAVRMRDEGRCVISGFHSLIEKDVLRYLLRGHQPLIIILARGMKKRIEPELKKPLDVGRLLILSPFDREVKRVTAETAMIRNKVMIDIADHIVVGHLNPDGNISNLFKSVNKEIEFLR</sequence>
<dbReference type="KEGG" id="dtp:JZK55_19900"/>
<dbReference type="EMBL" id="AP022873">
    <property type="protein sequence ID" value="BCB97068.1"/>
    <property type="molecule type" value="Genomic_DNA"/>
</dbReference>
<protein>
    <submittedName>
        <fullName evidence="1">Uncharacterized protein</fullName>
    </submittedName>
</protein>
<dbReference type="Gene3D" id="3.40.50.450">
    <property type="match status" value="1"/>
</dbReference>
<dbReference type="AlphaFoldDB" id="A0A7G1H2Z8"/>
<reference evidence="1 2" key="1">
    <citation type="submission" date="2020-03" db="EMBL/GenBank/DDBJ databases">
        <title>Complete genome sequences of two sulfur-disproportionating bacterial strains T55J and Mzg5.</title>
        <authorList>
            <person name="Umezawa K."/>
            <person name="Kojima H."/>
            <person name="Kato Y."/>
            <person name="Fukui M."/>
        </authorList>
    </citation>
    <scope>NUCLEOTIDE SEQUENCE [LARGE SCALE GENOMIC DNA]</scope>
    <source>
        <strain evidence="1 2">T55J</strain>
    </source>
</reference>
<accession>A0A7G1H2Z8</accession>
<dbReference type="Proteomes" id="UP000516360">
    <property type="component" value="Chromosome"/>
</dbReference>
<keyword evidence="2" id="KW-1185">Reference proteome</keyword>
<proteinExistence type="predicted"/>
<organism evidence="1 2">
    <name type="scientific">Dissulfurispira thermophila</name>
    <dbReference type="NCBI Taxonomy" id="2715679"/>
    <lineage>
        <taxon>Bacteria</taxon>
        <taxon>Pseudomonadati</taxon>
        <taxon>Nitrospirota</taxon>
        <taxon>Thermodesulfovibrionia</taxon>
        <taxon>Thermodesulfovibrionales</taxon>
        <taxon>Dissulfurispiraceae</taxon>
        <taxon>Dissulfurispira</taxon>
    </lineage>
</organism>